<dbReference type="EMBL" id="CP096021">
    <property type="protein sequence ID" value="UPM44791.1"/>
    <property type="molecule type" value="Genomic_DNA"/>
</dbReference>
<dbReference type="RefSeq" id="WP_247995445.1">
    <property type="nucleotide sequence ID" value="NZ_CP096021.1"/>
</dbReference>
<keyword evidence="2" id="KW-0614">Plasmid</keyword>
<sequence length="74" mass="8409">MMEYKEWTAAQDSTTVSVDGHDLAVAYYDEGSGHPVVFLHGISTNSFLWRDVIPPIAKHRRVIVPDMLGYGFRR</sequence>
<dbReference type="InterPro" id="IPR029058">
    <property type="entry name" value="AB_hydrolase_fold"/>
</dbReference>
<dbReference type="InterPro" id="IPR000073">
    <property type="entry name" value="AB_hydrolase_1"/>
</dbReference>
<dbReference type="AlphaFoldDB" id="A0A8U0A6I8"/>
<dbReference type="Pfam" id="PF00561">
    <property type="entry name" value="Abhydrolase_1"/>
    <property type="match status" value="1"/>
</dbReference>
<name>A0A8U0A6I8_9EURY</name>
<dbReference type="Proteomes" id="UP000831768">
    <property type="component" value="Plasmid unnamed2"/>
</dbReference>
<keyword evidence="2" id="KW-0378">Hydrolase</keyword>
<evidence type="ECO:0000259" key="1">
    <source>
        <dbReference type="Pfam" id="PF00561"/>
    </source>
</evidence>
<proteinExistence type="predicted"/>
<organism evidence="2 3">
    <name type="scientific">Halocatena salina</name>
    <dbReference type="NCBI Taxonomy" id="2934340"/>
    <lineage>
        <taxon>Archaea</taxon>
        <taxon>Methanobacteriati</taxon>
        <taxon>Methanobacteriota</taxon>
        <taxon>Stenosarchaea group</taxon>
        <taxon>Halobacteria</taxon>
        <taxon>Halobacteriales</taxon>
        <taxon>Natronomonadaceae</taxon>
        <taxon>Halocatena</taxon>
    </lineage>
</organism>
<gene>
    <name evidence="2" type="ORF">MW046_15440</name>
</gene>
<dbReference type="GeneID" id="71929469"/>
<dbReference type="KEGG" id="haad:MW046_15440"/>
<dbReference type="GO" id="GO:0016020">
    <property type="term" value="C:membrane"/>
    <property type="evidence" value="ECO:0007669"/>
    <property type="project" value="TreeGrafter"/>
</dbReference>
<evidence type="ECO:0000313" key="2">
    <source>
        <dbReference type="EMBL" id="UPM44791.1"/>
    </source>
</evidence>
<accession>A0A8U0A6I8</accession>
<evidence type="ECO:0000313" key="3">
    <source>
        <dbReference type="Proteomes" id="UP000831768"/>
    </source>
</evidence>
<dbReference type="PANTHER" id="PTHR43798">
    <property type="entry name" value="MONOACYLGLYCEROL LIPASE"/>
    <property type="match status" value="1"/>
</dbReference>
<reference evidence="2" key="1">
    <citation type="submission" date="2022-04" db="EMBL/GenBank/DDBJ databases">
        <title>Halocatena sp. nov., isolated from a salt lake.</title>
        <authorList>
            <person name="Cui H.-L."/>
        </authorList>
    </citation>
    <scope>NUCLEOTIDE SEQUENCE</scope>
    <source>
        <strain evidence="2">AD-1</strain>
        <plasmid evidence="2">unnamed2</plasmid>
    </source>
</reference>
<dbReference type="GO" id="GO:0016787">
    <property type="term" value="F:hydrolase activity"/>
    <property type="evidence" value="ECO:0007669"/>
    <property type="project" value="UniProtKB-KW"/>
</dbReference>
<protein>
    <submittedName>
        <fullName evidence="2">Alpha/beta fold hydrolase</fullName>
    </submittedName>
</protein>
<dbReference type="Gene3D" id="3.40.50.1820">
    <property type="entry name" value="alpha/beta hydrolase"/>
    <property type="match status" value="1"/>
</dbReference>
<dbReference type="PANTHER" id="PTHR43798:SF33">
    <property type="entry name" value="HYDROLASE, PUTATIVE (AFU_ORTHOLOGUE AFUA_2G14860)-RELATED"/>
    <property type="match status" value="1"/>
</dbReference>
<keyword evidence="3" id="KW-1185">Reference proteome</keyword>
<dbReference type="InterPro" id="IPR050266">
    <property type="entry name" value="AB_hydrolase_sf"/>
</dbReference>
<geneLocation type="plasmid" evidence="2 3">
    <name>unnamed2</name>
</geneLocation>
<dbReference type="SUPFAM" id="SSF53474">
    <property type="entry name" value="alpha/beta-Hydrolases"/>
    <property type="match status" value="1"/>
</dbReference>
<feature type="domain" description="AB hydrolase-1" evidence="1">
    <location>
        <begin position="35"/>
        <end position="72"/>
    </location>
</feature>